<dbReference type="AlphaFoldDB" id="A0A1F5IAG8"/>
<gene>
    <name evidence="1" type="ORF">A3G14_02650</name>
</gene>
<accession>A0A1F5IAG8</accession>
<dbReference type="Proteomes" id="UP000177300">
    <property type="component" value="Unassembled WGS sequence"/>
</dbReference>
<sequence>MNWRQVERKLRKINYTKGERSKERIIYNCPCPDKSHPVGVGLHPSQEAYPHDYKRKLGPHLDDF</sequence>
<evidence type="ECO:0000313" key="1">
    <source>
        <dbReference type="EMBL" id="OGE13345.1"/>
    </source>
</evidence>
<protein>
    <submittedName>
        <fullName evidence="1">Uncharacterized protein</fullName>
    </submittedName>
</protein>
<proteinExistence type="predicted"/>
<name>A0A1F5IAG8_9BACT</name>
<organism evidence="1 2">
    <name type="scientific">Candidatus Curtissbacteria bacterium RIFCSPLOWO2_12_FULL_38_9</name>
    <dbReference type="NCBI Taxonomy" id="1797735"/>
    <lineage>
        <taxon>Bacteria</taxon>
        <taxon>Candidatus Curtissiibacteriota</taxon>
    </lineage>
</organism>
<evidence type="ECO:0000313" key="2">
    <source>
        <dbReference type="Proteomes" id="UP000177300"/>
    </source>
</evidence>
<dbReference type="EMBL" id="MFBY01000035">
    <property type="protein sequence ID" value="OGE13345.1"/>
    <property type="molecule type" value="Genomic_DNA"/>
</dbReference>
<reference evidence="1 2" key="1">
    <citation type="journal article" date="2016" name="Nat. Commun.">
        <title>Thousands of microbial genomes shed light on interconnected biogeochemical processes in an aquifer system.</title>
        <authorList>
            <person name="Anantharaman K."/>
            <person name="Brown C.T."/>
            <person name="Hug L.A."/>
            <person name="Sharon I."/>
            <person name="Castelle C.J."/>
            <person name="Probst A.J."/>
            <person name="Thomas B.C."/>
            <person name="Singh A."/>
            <person name="Wilkins M.J."/>
            <person name="Karaoz U."/>
            <person name="Brodie E.L."/>
            <person name="Williams K.H."/>
            <person name="Hubbard S.S."/>
            <person name="Banfield J.F."/>
        </authorList>
    </citation>
    <scope>NUCLEOTIDE SEQUENCE [LARGE SCALE GENOMIC DNA]</scope>
</reference>
<comment type="caution">
    <text evidence="1">The sequence shown here is derived from an EMBL/GenBank/DDBJ whole genome shotgun (WGS) entry which is preliminary data.</text>
</comment>